<gene>
    <name evidence="1" type="ORF">RF679_05815</name>
</gene>
<dbReference type="EMBL" id="CP133720">
    <property type="protein sequence ID" value="WMW81796.1"/>
    <property type="molecule type" value="Genomic_DNA"/>
</dbReference>
<accession>A0ABY9RLF7</accession>
<dbReference type="SUPFAM" id="SSF51294">
    <property type="entry name" value="Hedgehog/intein (Hint) domain"/>
    <property type="match status" value="1"/>
</dbReference>
<dbReference type="InterPro" id="IPR036844">
    <property type="entry name" value="Hint_dom_sf"/>
</dbReference>
<name>A0ABY9RLF7_9BURK</name>
<dbReference type="RefSeq" id="WP_309483274.1">
    <property type="nucleotide sequence ID" value="NZ_CP133720.1"/>
</dbReference>
<sequence>MQNNSKSSGFTAGTLVHTKDGLVPIEKIKVGDLVLSRSEHQEAGAGLSLKRVLKILVHEDKEVKFIGYKNGPNLKKERTHALFSSLDHQFWVKEKGWTAASLLQGDWLGPSHLELSNCAPAFSVPMFIYKSDRDGIGWVASAGFEGEGFEWDFVEGKWGINSYFDTKNWPIHDVDDGGDGDGYRYVATVYNLEVEDFHSYFVGEHGVLVKSV</sequence>
<evidence type="ECO:0000313" key="1">
    <source>
        <dbReference type="EMBL" id="WMW81796.1"/>
    </source>
</evidence>
<protein>
    <submittedName>
        <fullName evidence="1">Polymorphic toxin-type HINT domain-containing protein</fullName>
    </submittedName>
</protein>
<reference evidence="1" key="1">
    <citation type="submission" date="2023-09" db="EMBL/GenBank/DDBJ databases">
        <title>Undibacterium sp. 20NA77.5 isolated from freshwater.</title>
        <authorList>
            <person name="Le V."/>
            <person name="Ko S.-R."/>
            <person name="Ahn C.-Y."/>
            <person name="Oh H.-M."/>
        </authorList>
    </citation>
    <scope>NUCLEOTIDE SEQUENCE</scope>
    <source>
        <strain evidence="1">20NA77.5</strain>
    </source>
</reference>
<organism evidence="1 2">
    <name type="scientific">Undibacterium cyanobacteriorum</name>
    <dbReference type="NCBI Taxonomy" id="3073561"/>
    <lineage>
        <taxon>Bacteria</taxon>
        <taxon>Pseudomonadati</taxon>
        <taxon>Pseudomonadota</taxon>
        <taxon>Betaproteobacteria</taxon>
        <taxon>Burkholderiales</taxon>
        <taxon>Oxalobacteraceae</taxon>
        <taxon>Undibacterium</taxon>
    </lineage>
</organism>
<keyword evidence="2" id="KW-1185">Reference proteome</keyword>
<proteinExistence type="predicted"/>
<dbReference type="Proteomes" id="UP001181355">
    <property type="component" value="Chromosome"/>
</dbReference>
<dbReference type="Pfam" id="PF07591">
    <property type="entry name" value="PT-HINT"/>
    <property type="match status" value="1"/>
</dbReference>
<evidence type="ECO:0000313" key="2">
    <source>
        <dbReference type="Proteomes" id="UP001181355"/>
    </source>
</evidence>
<dbReference type="Gene3D" id="2.170.16.10">
    <property type="entry name" value="Hedgehog/Intein (Hint) domain"/>
    <property type="match status" value="1"/>
</dbReference>